<proteinExistence type="predicted"/>
<dbReference type="Gene3D" id="3.10.180.10">
    <property type="entry name" value="2,3-Dihydroxybiphenyl 1,2-Dioxygenase, domain 1"/>
    <property type="match status" value="1"/>
</dbReference>
<name>A0ABX0LMX4_9BURK</name>
<dbReference type="RefSeq" id="WP_167223759.1">
    <property type="nucleotide sequence ID" value="NZ_VUYU01000005.1"/>
</dbReference>
<keyword evidence="2" id="KW-1185">Reference proteome</keyword>
<dbReference type="EMBL" id="VUYU01000005">
    <property type="protein sequence ID" value="NHZ33811.1"/>
    <property type="molecule type" value="Genomic_DNA"/>
</dbReference>
<protein>
    <submittedName>
        <fullName evidence="1">VOC family protein</fullName>
    </submittedName>
</protein>
<sequence length="128" mass="14208">MRIDVFLRAEAPAETIRFYVQELGMFRVDADYGMDSWLLRATANPAICLQITPWHPAPCATPVFALTVPSCDAELKRLRGVQFASGGGLVPDKNGVLEVFEWPGGKNFMLEDPGKNRFLLCEDHIAPT</sequence>
<dbReference type="Proteomes" id="UP000785613">
    <property type="component" value="Unassembled WGS sequence"/>
</dbReference>
<accession>A0ABX0LMX4</accession>
<dbReference type="SUPFAM" id="SSF54593">
    <property type="entry name" value="Glyoxalase/Bleomycin resistance protein/Dihydroxybiphenyl dioxygenase"/>
    <property type="match status" value="1"/>
</dbReference>
<gene>
    <name evidence="1" type="ORF">F0185_09440</name>
</gene>
<evidence type="ECO:0000313" key="2">
    <source>
        <dbReference type="Proteomes" id="UP000785613"/>
    </source>
</evidence>
<dbReference type="CDD" id="cd06587">
    <property type="entry name" value="VOC"/>
    <property type="match status" value="1"/>
</dbReference>
<reference evidence="1 2" key="1">
    <citation type="submission" date="2019-09" db="EMBL/GenBank/DDBJ databases">
        <title>Taxonomy of Antarctic Massilia spp.: description of Massilia rubra sp. nov., Massilia aquatica sp. nov., Massilia mucilaginosa sp. nov., Massilia frigida sp. nov. isolated from streams, lakes and regoliths.</title>
        <authorList>
            <person name="Holochova P."/>
            <person name="Sedlacek I."/>
            <person name="Kralova S."/>
            <person name="Maslanova I."/>
            <person name="Busse H.-J."/>
            <person name="Stankova E."/>
            <person name="Vrbovska V."/>
            <person name="Kovarovic V."/>
            <person name="Bartak M."/>
            <person name="Svec P."/>
            <person name="Pantucek R."/>
        </authorList>
    </citation>
    <scope>NUCLEOTIDE SEQUENCE [LARGE SCALE GENOMIC DNA]</scope>
    <source>
        <strain evidence="1 2">CCM 8692</strain>
    </source>
</reference>
<evidence type="ECO:0000313" key="1">
    <source>
        <dbReference type="EMBL" id="NHZ33811.1"/>
    </source>
</evidence>
<comment type="caution">
    <text evidence="1">The sequence shown here is derived from an EMBL/GenBank/DDBJ whole genome shotgun (WGS) entry which is preliminary data.</text>
</comment>
<dbReference type="InterPro" id="IPR029068">
    <property type="entry name" value="Glyas_Bleomycin-R_OHBP_Dase"/>
</dbReference>
<organism evidence="1 2">
    <name type="scientific">Massilia rubra</name>
    <dbReference type="NCBI Taxonomy" id="2607910"/>
    <lineage>
        <taxon>Bacteria</taxon>
        <taxon>Pseudomonadati</taxon>
        <taxon>Pseudomonadota</taxon>
        <taxon>Betaproteobacteria</taxon>
        <taxon>Burkholderiales</taxon>
        <taxon>Oxalobacteraceae</taxon>
        <taxon>Telluria group</taxon>
        <taxon>Massilia</taxon>
    </lineage>
</organism>